<evidence type="ECO:0000256" key="1">
    <source>
        <dbReference type="SAM" id="Phobius"/>
    </source>
</evidence>
<feature type="transmembrane region" description="Helical" evidence="1">
    <location>
        <begin position="61"/>
        <end position="80"/>
    </location>
</feature>
<keyword evidence="3" id="KW-1185">Reference proteome</keyword>
<reference evidence="2 3" key="1">
    <citation type="submission" date="2018-02" db="EMBL/GenBank/DDBJ databases">
        <title>Draft genome of wild Prunus yedoensis var. nudiflora.</title>
        <authorList>
            <person name="Baek S."/>
            <person name="Kim J.-H."/>
            <person name="Choi K."/>
            <person name="Kim G.-B."/>
            <person name="Cho A."/>
            <person name="Jang H."/>
            <person name="Shin C.-H."/>
            <person name="Yu H.-J."/>
            <person name="Mun J.-H."/>
        </authorList>
    </citation>
    <scope>NUCLEOTIDE SEQUENCE [LARGE SCALE GENOMIC DNA]</scope>
    <source>
        <strain evidence="3">cv. Jeju island</strain>
        <tissue evidence="2">Leaf</tissue>
    </source>
</reference>
<dbReference type="AlphaFoldDB" id="A0A314ZKF2"/>
<dbReference type="OrthoDB" id="10355575at2759"/>
<accession>A0A314ZKF2</accession>
<gene>
    <name evidence="2" type="ORF">Pyn_32696</name>
</gene>
<keyword evidence="1" id="KW-0472">Membrane</keyword>
<keyword evidence="1" id="KW-1133">Transmembrane helix</keyword>
<feature type="transmembrane region" description="Helical" evidence="1">
    <location>
        <begin position="12"/>
        <end position="32"/>
    </location>
</feature>
<dbReference type="EMBL" id="PJQY01000036">
    <property type="protein sequence ID" value="PQQ20415.1"/>
    <property type="molecule type" value="Genomic_DNA"/>
</dbReference>
<dbReference type="Proteomes" id="UP000250321">
    <property type="component" value="Unassembled WGS sequence"/>
</dbReference>
<organism evidence="2 3">
    <name type="scientific">Prunus yedoensis var. nudiflora</name>
    <dbReference type="NCBI Taxonomy" id="2094558"/>
    <lineage>
        <taxon>Eukaryota</taxon>
        <taxon>Viridiplantae</taxon>
        <taxon>Streptophyta</taxon>
        <taxon>Embryophyta</taxon>
        <taxon>Tracheophyta</taxon>
        <taxon>Spermatophyta</taxon>
        <taxon>Magnoliopsida</taxon>
        <taxon>eudicotyledons</taxon>
        <taxon>Gunneridae</taxon>
        <taxon>Pentapetalae</taxon>
        <taxon>rosids</taxon>
        <taxon>fabids</taxon>
        <taxon>Rosales</taxon>
        <taxon>Rosaceae</taxon>
        <taxon>Amygdaloideae</taxon>
        <taxon>Amygdaleae</taxon>
        <taxon>Prunus</taxon>
    </lineage>
</organism>
<sequence length="172" mass="19404">MDSEAFGAQTGSSSRVLSLLLLITGALILAVYCEISVSWMVILVSPILCFHISMLRTSLTLIYLVVRYAWLLTLLERLIAPAPTKLRYGWLNLRPSIDPLTARLYARAIELLEMKIKFEDLGNQLKSTNLPALAFLLESHDKDLKCLDKALLKELELCGILTSENIRDRKDK</sequence>
<evidence type="ECO:0000313" key="3">
    <source>
        <dbReference type="Proteomes" id="UP000250321"/>
    </source>
</evidence>
<evidence type="ECO:0000313" key="2">
    <source>
        <dbReference type="EMBL" id="PQQ20415.1"/>
    </source>
</evidence>
<keyword evidence="1" id="KW-0812">Transmembrane</keyword>
<comment type="caution">
    <text evidence="2">The sequence shown here is derived from an EMBL/GenBank/DDBJ whole genome shotgun (WGS) entry which is preliminary data.</text>
</comment>
<name>A0A314ZKF2_PRUYE</name>
<protein>
    <submittedName>
        <fullName evidence="2">Uncharacterized protein</fullName>
    </submittedName>
</protein>
<proteinExistence type="predicted"/>